<dbReference type="GO" id="GO:0005768">
    <property type="term" value="C:endosome"/>
    <property type="evidence" value="ECO:0007669"/>
    <property type="project" value="TreeGrafter"/>
</dbReference>
<evidence type="ECO:0000256" key="3">
    <source>
        <dbReference type="ARBA" id="ARBA00022723"/>
    </source>
</evidence>
<dbReference type="SMART" id="SM00853">
    <property type="entry name" value="MutL_C"/>
    <property type="match status" value="1"/>
</dbReference>
<feature type="domain" description="RING-type" evidence="12">
    <location>
        <begin position="1851"/>
        <end position="1901"/>
    </location>
</feature>
<dbReference type="GO" id="GO:0048284">
    <property type="term" value="P:organelle fusion"/>
    <property type="evidence" value="ECO:0007669"/>
    <property type="project" value="TreeGrafter"/>
</dbReference>
<feature type="region of interest" description="Disordered" evidence="11">
    <location>
        <begin position="398"/>
        <end position="526"/>
    </location>
</feature>
<dbReference type="Pfam" id="PF13589">
    <property type="entry name" value="HATPase_c_3"/>
    <property type="match status" value="1"/>
</dbReference>
<dbReference type="GO" id="GO:0008270">
    <property type="term" value="F:zinc ion binding"/>
    <property type="evidence" value="ECO:0007669"/>
    <property type="project" value="UniProtKB-KW"/>
</dbReference>
<dbReference type="InterPro" id="IPR057307">
    <property type="entry name" value="PEP5_VPS11_N"/>
</dbReference>
<comment type="subcellular location">
    <subcellularLocation>
        <location evidence="8">Endomembrane system</location>
        <topology evidence="8">Peripheral membrane protein</topology>
        <orientation evidence="8">Cytoplasmic side</orientation>
    </subcellularLocation>
</comment>
<feature type="region of interest" description="Disordered" evidence="11">
    <location>
        <begin position="542"/>
        <end position="574"/>
    </location>
</feature>
<evidence type="ECO:0000256" key="1">
    <source>
        <dbReference type="ARBA" id="ARBA00007070"/>
    </source>
</evidence>
<dbReference type="SMART" id="SM00184">
    <property type="entry name" value="RING"/>
    <property type="match status" value="1"/>
</dbReference>
<dbReference type="InterPro" id="IPR001841">
    <property type="entry name" value="Znf_RING"/>
</dbReference>
<dbReference type="GO" id="GO:0030674">
    <property type="term" value="F:protein-macromolecule adaptor activity"/>
    <property type="evidence" value="ECO:0007669"/>
    <property type="project" value="TreeGrafter"/>
</dbReference>
<evidence type="ECO:0000313" key="13">
    <source>
        <dbReference type="EMBL" id="KAK1772736.1"/>
    </source>
</evidence>
<dbReference type="InterPro" id="IPR000547">
    <property type="entry name" value="Clathrin_H-chain/VPS_repeat"/>
</dbReference>
<evidence type="ECO:0000256" key="5">
    <source>
        <dbReference type="ARBA" id="ARBA00022833"/>
    </source>
</evidence>
<keyword evidence="6" id="KW-0653">Protein transport</keyword>
<dbReference type="PANTHER" id="PTHR23323:SF24">
    <property type="entry name" value="VACUOLAR PROTEIN SORTING-ASSOCIATED PROTEIN 11 HOMOLOG"/>
    <property type="match status" value="1"/>
</dbReference>
<evidence type="ECO:0000256" key="6">
    <source>
        <dbReference type="ARBA" id="ARBA00022927"/>
    </source>
</evidence>
<gene>
    <name evidence="13" type="ORF">QBC33DRAFT_575208</name>
</gene>
<dbReference type="Gene3D" id="1.25.40.10">
    <property type="entry name" value="Tetratricopeptide repeat domain"/>
    <property type="match status" value="1"/>
</dbReference>
<dbReference type="CDD" id="cd16688">
    <property type="entry name" value="RING-H2_Vps11"/>
    <property type="match status" value="1"/>
</dbReference>
<dbReference type="InterPro" id="IPR015943">
    <property type="entry name" value="WD40/YVTN_repeat-like_dom_sf"/>
</dbReference>
<dbReference type="GO" id="GO:0006886">
    <property type="term" value="P:intracellular protein transport"/>
    <property type="evidence" value="ECO:0007669"/>
    <property type="project" value="UniProtKB-UniRule"/>
</dbReference>
<dbReference type="PROSITE" id="PS50236">
    <property type="entry name" value="CHCR"/>
    <property type="match status" value="1"/>
</dbReference>
<dbReference type="InterPro" id="IPR042120">
    <property type="entry name" value="MutL_C_dimsub"/>
</dbReference>
<feature type="repeat" description="CHCR" evidence="10">
    <location>
        <begin position="1366"/>
        <end position="1511"/>
    </location>
</feature>
<dbReference type="EMBL" id="MU838997">
    <property type="protein sequence ID" value="KAK1772736.1"/>
    <property type="molecule type" value="Genomic_DNA"/>
</dbReference>
<evidence type="ECO:0000313" key="14">
    <source>
        <dbReference type="Proteomes" id="UP001244011"/>
    </source>
</evidence>
<dbReference type="SUPFAM" id="SSF118116">
    <property type="entry name" value="DNA mismatch repair protein MutL"/>
    <property type="match status" value="1"/>
</dbReference>
<feature type="compositionally biased region" description="Polar residues" evidence="11">
    <location>
        <begin position="552"/>
        <end position="574"/>
    </location>
</feature>
<dbReference type="GO" id="GO:0030897">
    <property type="term" value="C:HOPS complex"/>
    <property type="evidence" value="ECO:0007669"/>
    <property type="project" value="TreeGrafter"/>
</dbReference>
<dbReference type="GeneID" id="85313995"/>
<dbReference type="InterPro" id="IPR036890">
    <property type="entry name" value="HATPase_C_sf"/>
</dbReference>
<dbReference type="Pfam" id="PF23341">
    <property type="entry name" value="PEP5_VPS11_N"/>
    <property type="match status" value="1"/>
</dbReference>
<evidence type="ECO:0000256" key="8">
    <source>
        <dbReference type="ARBA" id="ARBA00029433"/>
    </source>
</evidence>
<keyword evidence="5" id="KW-0862">Zinc</keyword>
<proteinExistence type="inferred from homology"/>
<feature type="compositionally biased region" description="Polar residues" evidence="11">
    <location>
        <begin position="451"/>
        <end position="474"/>
    </location>
</feature>
<evidence type="ECO:0000256" key="10">
    <source>
        <dbReference type="PROSITE-ProRule" id="PRU01006"/>
    </source>
</evidence>
<keyword evidence="2" id="KW-0813">Transport</keyword>
<organism evidence="13 14">
    <name type="scientific">Phialemonium atrogriseum</name>
    <dbReference type="NCBI Taxonomy" id="1093897"/>
    <lineage>
        <taxon>Eukaryota</taxon>
        <taxon>Fungi</taxon>
        <taxon>Dikarya</taxon>
        <taxon>Ascomycota</taxon>
        <taxon>Pezizomycotina</taxon>
        <taxon>Sordariomycetes</taxon>
        <taxon>Sordariomycetidae</taxon>
        <taxon>Cephalothecales</taxon>
        <taxon>Cephalothecaceae</taxon>
        <taxon>Phialemonium</taxon>
    </lineage>
</organism>
<dbReference type="Gene3D" id="3.30.565.10">
    <property type="entry name" value="Histidine kinase-like ATPase, C-terminal domain"/>
    <property type="match status" value="1"/>
</dbReference>
<dbReference type="Pfam" id="PF23356">
    <property type="entry name" value="TPR_PEP5_VPS11"/>
    <property type="match status" value="2"/>
</dbReference>
<evidence type="ECO:0000256" key="9">
    <source>
        <dbReference type="PROSITE-ProRule" id="PRU00175"/>
    </source>
</evidence>
<dbReference type="Gene3D" id="3.30.1370.100">
    <property type="entry name" value="MutL, C-terminal domain, regulatory subdomain"/>
    <property type="match status" value="1"/>
</dbReference>
<dbReference type="GO" id="GO:0007033">
    <property type="term" value="P:vacuole organization"/>
    <property type="evidence" value="ECO:0007669"/>
    <property type="project" value="TreeGrafter"/>
</dbReference>
<dbReference type="PROSITE" id="PS50089">
    <property type="entry name" value="ZF_RING_2"/>
    <property type="match status" value="1"/>
</dbReference>
<dbReference type="Pfam" id="PF12451">
    <property type="entry name" value="VPS11_C"/>
    <property type="match status" value="1"/>
</dbReference>
<dbReference type="GO" id="GO:0006298">
    <property type="term" value="P:mismatch repair"/>
    <property type="evidence" value="ECO:0007669"/>
    <property type="project" value="InterPro"/>
</dbReference>
<comment type="caution">
    <text evidence="13">The sequence shown here is derived from an EMBL/GenBank/DDBJ whole genome shotgun (WGS) entry which is preliminary data.</text>
</comment>
<evidence type="ECO:0000259" key="12">
    <source>
        <dbReference type="PROSITE" id="PS50089"/>
    </source>
</evidence>
<dbReference type="InterPro" id="IPR037198">
    <property type="entry name" value="MutL_C_sf"/>
</dbReference>
<dbReference type="Proteomes" id="UP001244011">
    <property type="component" value="Unassembled WGS sequence"/>
</dbReference>
<dbReference type="Pfam" id="PF17122">
    <property type="entry name" value="zf-C3H2C3"/>
    <property type="match status" value="1"/>
</dbReference>
<protein>
    <submittedName>
        <fullName evidence="13">Vacuolar membrane protein</fullName>
    </submittedName>
</protein>
<dbReference type="Gene3D" id="3.30.1540.20">
    <property type="entry name" value="MutL, C-terminal domain, dimerisation subdomain"/>
    <property type="match status" value="1"/>
</dbReference>
<feature type="compositionally biased region" description="Basic and acidic residues" evidence="11">
    <location>
        <begin position="542"/>
        <end position="551"/>
    </location>
</feature>
<dbReference type="InterPro" id="IPR011990">
    <property type="entry name" value="TPR-like_helical_dom_sf"/>
</dbReference>
<dbReference type="GO" id="GO:0005524">
    <property type="term" value="F:ATP binding"/>
    <property type="evidence" value="ECO:0007669"/>
    <property type="project" value="InterPro"/>
</dbReference>
<dbReference type="InterPro" id="IPR042121">
    <property type="entry name" value="MutL_C_regsub"/>
</dbReference>
<dbReference type="SUPFAM" id="SSF48371">
    <property type="entry name" value="ARM repeat"/>
    <property type="match status" value="1"/>
</dbReference>
<dbReference type="Pfam" id="PF08676">
    <property type="entry name" value="MutL_C"/>
    <property type="match status" value="1"/>
</dbReference>
<dbReference type="PANTHER" id="PTHR23323">
    <property type="entry name" value="VACUOLAR PROTEIN SORTING-ASSOCIATED PROTEIN"/>
    <property type="match status" value="1"/>
</dbReference>
<dbReference type="RefSeq" id="XP_060288949.1">
    <property type="nucleotide sequence ID" value="XM_060430808.1"/>
</dbReference>
<keyword evidence="4 9" id="KW-0863">Zinc-finger</keyword>
<comment type="similarity">
    <text evidence="1">Belongs to the VPS11 family.</text>
</comment>
<dbReference type="InterPro" id="IPR024763">
    <property type="entry name" value="VPS11_C"/>
</dbReference>
<keyword evidence="7" id="KW-0472">Membrane</keyword>
<accession>A0AAJ0FLL2</accession>
<dbReference type="InterPro" id="IPR016024">
    <property type="entry name" value="ARM-type_fold"/>
</dbReference>
<evidence type="ECO:0000256" key="2">
    <source>
        <dbReference type="ARBA" id="ARBA00022448"/>
    </source>
</evidence>
<name>A0AAJ0FLL2_9PEZI</name>
<dbReference type="GO" id="GO:0007032">
    <property type="term" value="P:endosome organization"/>
    <property type="evidence" value="ECO:0007669"/>
    <property type="project" value="TreeGrafter"/>
</dbReference>
<keyword evidence="14" id="KW-1185">Reference proteome</keyword>
<evidence type="ECO:0000256" key="4">
    <source>
        <dbReference type="ARBA" id="ARBA00022771"/>
    </source>
</evidence>
<dbReference type="SUPFAM" id="SSF50978">
    <property type="entry name" value="WD40 repeat-like"/>
    <property type="match status" value="1"/>
</dbReference>
<feature type="region of interest" description="Disordered" evidence="11">
    <location>
        <begin position="601"/>
        <end position="623"/>
    </location>
</feature>
<dbReference type="GO" id="GO:0006904">
    <property type="term" value="P:vesicle docking involved in exocytosis"/>
    <property type="evidence" value="ECO:0007669"/>
    <property type="project" value="TreeGrafter"/>
</dbReference>
<reference evidence="13" key="1">
    <citation type="submission" date="2023-06" db="EMBL/GenBank/DDBJ databases">
        <title>Genome-scale phylogeny and comparative genomics of the fungal order Sordariales.</title>
        <authorList>
            <consortium name="Lawrence Berkeley National Laboratory"/>
            <person name="Hensen N."/>
            <person name="Bonometti L."/>
            <person name="Westerberg I."/>
            <person name="Brannstrom I.O."/>
            <person name="Guillou S."/>
            <person name="Cros-Aarteil S."/>
            <person name="Calhoun S."/>
            <person name="Haridas S."/>
            <person name="Kuo A."/>
            <person name="Mondo S."/>
            <person name="Pangilinan J."/>
            <person name="Riley R."/>
            <person name="Labutti K."/>
            <person name="Andreopoulos B."/>
            <person name="Lipzen A."/>
            <person name="Chen C."/>
            <person name="Yanf M."/>
            <person name="Daum C."/>
            <person name="Ng V."/>
            <person name="Clum A."/>
            <person name="Steindorff A."/>
            <person name="Ohm R."/>
            <person name="Martin F."/>
            <person name="Silar P."/>
            <person name="Natvig D."/>
            <person name="Lalanne C."/>
            <person name="Gautier V."/>
            <person name="Ament-Velasquez S.L."/>
            <person name="Kruys A."/>
            <person name="Hutchinson M.I."/>
            <person name="Powell A.J."/>
            <person name="Barry K."/>
            <person name="Miller A.N."/>
            <person name="Grigoriev I.V."/>
            <person name="Debuchy R."/>
            <person name="Gladieux P."/>
            <person name="Thoren M.H."/>
            <person name="Johannesson H."/>
        </authorList>
    </citation>
    <scope>NUCLEOTIDE SEQUENCE</scope>
    <source>
        <strain evidence="13">8032-3</strain>
    </source>
</reference>
<evidence type="ECO:0000256" key="11">
    <source>
        <dbReference type="SAM" id="MobiDB-lite"/>
    </source>
</evidence>
<dbReference type="InterPro" id="IPR036322">
    <property type="entry name" value="WD40_repeat_dom_sf"/>
</dbReference>
<dbReference type="Gene3D" id="2.130.10.10">
    <property type="entry name" value="YVTN repeat-like/Quinoprotein amine dehydrogenase"/>
    <property type="match status" value="1"/>
</dbReference>
<feature type="compositionally biased region" description="Polar residues" evidence="11">
    <location>
        <begin position="414"/>
        <end position="432"/>
    </location>
</feature>
<keyword evidence="3" id="KW-0479">Metal-binding</keyword>
<dbReference type="SUPFAM" id="SSF55874">
    <property type="entry name" value="ATPase domain of HSP90 chaperone/DNA topoisomerase II/histidine kinase"/>
    <property type="match status" value="1"/>
</dbReference>
<dbReference type="InterPro" id="IPR057308">
    <property type="entry name" value="CHCR_PEP5_VPS11"/>
</dbReference>
<dbReference type="InterPro" id="IPR014790">
    <property type="entry name" value="MutL_C"/>
</dbReference>
<evidence type="ECO:0000256" key="7">
    <source>
        <dbReference type="ARBA" id="ARBA00023136"/>
    </source>
</evidence>
<sequence>MSIKQLPEDVAAQIKSSVAITSLNHVVCGLVKNSLDAGASRVNVSVDYRRGNCSVEDDGHGIPPSDFQKGGGLGKLYYTSKYPPQPNRHGRHGTFLASLAALSLLSITSHHNEYNSHNSLSIHNSNLIARNTPALPEQRVLTFPHGTRVTVRDLFGSMPVRVKQRALELERSGYSKTLDQVVFVLVALTIAWPGDVSITLRDASSHQTLTLRTGEPGNQRAGQLHTDSSLILSRTPRLLAQASLYDGAAVESWVPIGASAPGVSISGCVCLLPVATKRLQFLTIGIEPFLNEYSSNFLYEEINRVFANSAFGVSDGECDPDGLDVNEKDGVPKSRDLKTRKDIDRWPIFYLQIALHGQPFGKLSGLEDLFDNGTQGLTTITDLLRVMSYEFLKKHHFRPKPVRASPESDFSDPESATSSKARSVVTLSQPVPDSTVRGHRKSHSPFATDDSAPTSRRSNLRRQNQARSRPTSMPESPFDLWSKVKAGRSLPRMPKASGATDPVSSETDNRGVPPQEHPSPSSVAFLPMMDTSGKLLRKPFDIVKTDDKKESTLSSLSQPDASTRPQQDPNQQNETVIWVDPMTKIRSTINTRTGFVVNTSAGTGKRASIPSKNHPGRENAPPSSPWIRDILSSWKNPAFCPIEPPIPRISGASEAGILQAGNGHACSAINSFGDSSETSSMHLPSRISGNALRQAEIIGQVDTKFILAKVSLDATGNTPALTTTEYDQRSLLVLIDQHAADERCRVESLMQSYFSPNESGSGSWNARTEALEKPLMFELSNKEGHLLRRYQEHFEHWGVLLKTAFSNDAASERKNEGYAKVEVRSLPPSILERCRLEPRLVADLLRKEIWKLHDEPSIAVKFKENRPEGPGELNWVRMFHGCPQGILDLINSRSCRSAIMFNDPLTLEQCEDLVKRLTDCAFPFQCAHGRPSMVPLVDLGNRMSLGGLIDNKSTNEDVIMALSWKSFDFFEVNQVKLADDDTRNFFESNEISSICSGSDSLFLGSDDGYVRIIAPSWKVLRSFQAHESGRITHMRQVEGTSFLVTIAEDLSAEPVLKVWALDKPVKKTGIPTCLSTLTVNNGRRPFPISAFTATEDLSQLAVGFANGAVTVIRGDLIHDRGTKQRIVHESEEPITGVELRVDSKLTTLFISTTARILKLVISGKGQGQPPKTVEDTGCGVGCMTVDKKTGDIVIARDDAIYYYTLDGRGPPRAYEGHKRLVSVYQDYVAIVSPPADSPTRGEPDSLRHRFGGQTADELFNSTSTFTLLETDLKLIAHTESLISQVQAIFQIWGDLYTLTQDGKVFRYHEKTLQQRLEMIYQRNLYTLAIELAQQCGMDGQQQNVIFRKYGDYLYQKGNYDEAMTQYIKAIDSTEPSQVIRKFLDTQRIHNLIEYLEELHDHHKATADHTTLLLNCYAKLKDLDKLEKFIKSPGDLKFDLDTAISMCRQGGYYEQAAYLAEKHGETDLVVDILIEDSKKYQDALNFIWHLDPDTAYPCLMRYARVLIEHCPKDTTQVFIDYYTGKYRPRVHLAAVSEGVAAPAVGGLAAGAANAVQNLTSYIPLPYLNTPGPALSGTPGNGNATVGDANTIINPEDIPAPTYSPPPPRTAFSSFIDHPDEFIVFLEACLEYEDWSDPDRTDLSTTLFEMYLHKSNEKKGDEHREEWEKKAKALIDSQGQGPDSKIPISNANVLLLSHLSDFRDGTTLVKEQSGLLFDIFRSYTSAKDTAGALKALRKYGPDEPQLYPAALAYLTSDARVLDEAGPGELAAVLGRIDEGGLMAPLQVVQTLGKNAVATMGMLKPYLAGRIERERRDIAANRRAAEACRAETGLRRAEIGALGSKPAVFQATRCSGCGAPLELPVVHFLCKHSFHQRCLRGGGAAAAGTGTGDESEAAGECPVCANDNNTIRALRKTQEEYAERHELFKDDLERSEDRFGTIAQWFGRGVMGPQSVE</sequence>
<dbReference type="FunFam" id="1.25.40.10:FF:000440">
    <property type="entry name" value="E3 ubiquitin-protein ligase PEP5"/>
    <property type="match status" value="1"/>
</dbReference>